<evidence type="ECO:0000313" key="1">
    <source>
        <dbReference type="Proteomes" id="UP000887579"/>
    </source>
</evidence>
<dbReference type="WBParaSite" id="ES5_v2.g19468.t1">
    <property type="protein sequence ID" value="ES5_v2.g19468.t1"/>
    <property type="gene ID" value="ES5_v2.g19468"/>
</dbReference>
<accession>A0AC34FQM1</accession>
<evidence type="ECO:0000313" key="2">
    <source>
        <dbReference type="WBParaSite" id="ES5_v2.g19468.t1"/>
    </source>
</evidence>
<name>A0AC34FQM1_9BILA</name>
<protein>
    <submittedName>
        <fullName evidence="2">C-type lectin domain-containing protein</fullName>
    </submittedName>
</protein>
<organism evidence="1 2">
    <name type="scientific">Panagrolaimus sp. ES5</name>
    <dbReference type="NCBI Taxonomy" id="591445"/>
    <lineage>
        <taxon>Eukaryota</taxon>
        <taxon>Metazoa</taxon>
        <taxon>Ecdysozoa</taxon>
        <taxon>Nematoda</taxon>
        <taxon>Chromadorea</taxon>
        <taxon>Rhabditida</taxon>
        <taxon>Tylenchina</taxon>
        <taxon>Panagrolaimomorpha</taxon>
        <taxon>Panagrolaimoidea</taxon>
        <taxon>Panagrolaimidae</taxon>
        <taxon>Panagrolaimus</taxon>
    </lineage>
</organism>
<proteinExistence type="predicted"/>
<sequence length="325" mass="36777">MFNRIFAFLILSSLSLHLCEGITCNRGGIVWQNSCLYYNTTELGFVVAENWCQQIGGHLVSVHDAFTNAFIGEKAGQLFQNWYNFWIGGNTLMAGGSAWTWTDNTPFNFADWTNDEPDSGKQCIVASTSDGYWSTEACSKGRPFICSISATGNQPSTRPLPTTTTTRIVNQPSTRPLPTRTTPKPAQQYRNCTFGWVYFEPTNSCYGYNNKGIMMNWTSAETFCNSQGAHLASIHSYEEQMFINEFGLVSWKSIWLGLYSIDLGQTWRWTDGSPYDYSYWYQGQPPHIYSGQNCVLLESSISTSGYQSSPCTYNWYPICKKPYYG</sequence>
<dbReference type="Proteomes" id="UP000887579">
    <property type="component" value="Unplaced"/>
</dbReference>
<reference evidence="2" key="1">
    <citation type="submission" date="2022-11" db="UniProtKB">
        <authorList>
            <consortium name="WormBaseParasite"/>
        </authorList>
    </citation>
    <scope>IDENTIFICATION</scope>
</reference>